<sequence>MVERLGEQLLTVVNADSKSVERFRSLAKFGRLQTVFDPEELAESYMEQTLPASSATEEEISDSDASLRLDWKFSFILLKALCVHNDGLPLRIEATLGRVQLERHKQRKIHGILNSVNLSPKSCSNETSEGKKQLRPSGSQEEDAEGTDDSEGNSYIYGVIWASILLFLWRHPAWFSLLPIPFVFSVIKYIGAYFEIWDFISSQWNTLSKNASFTALRYREVVAPRCIRLPLRALKRGDRALAFALEDYVDLISTVAVIVLVLIILTCSFIWTALAVYGEGSYLVDVSGRAINETITRNSEFLPAGFYDMIQQQSHMVHGYGREWISQLVKQVSGQGDPEKSQQLEQEVLVFWDKIYAEYVRYMATPSTLEKNLSESLPAPDEGYSDSELEGGGPGNDTETEDDSGWSESYKKLTRSMSFHTSINLIRNNLDVVQSVSETTFGILKENLHLAASTFTLLFSLLLGGGSAVLNILLNFIIFATSLFYILNASGEYYMPVDLIASFTPRHTTKYSVAMEESVYAVFLVTLRMAIFNGIWTWLIHSALSVQLVCIPSVLAGIFSAVPLVGTYFAAIPGIIELWLIEERPYAAILLLIAQMFPIYFVNDEFYKGIKGGIHPYIIGLSVMGGVLCIGVQGAILGPVLLCSLLIALNIYKGAIKSSPWETIQERMRGRAFNRRT</sequence>
<feature type="transmembrane region" description="Helical" evidence="7">
    <location>
        <begin position="584"/>
        <end position="602"/>
    </location>
</feature>
<name>A0A7R8W8N9_9CRUS</name>
<dbReference type="Pfam" id="PF01594">
    <property type="entry name" value="AI-2E_transport"/>
    <property type="match status" value="1"/>
</dbReference>
<dbReference type="EMBL" id="OB660827">
    <property type="protein sequence ID" value="CAD7226433.1"/>
    <property type="molecule type" value="Genomic_DNA"/>
</dbReference>
<dbReference type="AlphaFoldDB" id="A0A7R8W8N9"/>
<organism evidence="8">
    <name type="scientific">Cyprideis torosa</name>
    <dbReference type="NCBI Taxonomy" id="163714"/>
    <lineage>
        <taxon>Eukaryota</taxon>
        <taxon>Metazoa</taxon>
        <taxon>Ecdysozoa</taxon>
        <taxon>Arthropoda</taxon>
        <taxon>Crustacea</taxon>
        <taxon>Oligostraca</taxon>
        <taxon>Ostracoda</taxon>
        <taxon>Podocopa</taxon>
        <taxon>Podocopida</taxon>
        <taxon>Cytherocopina</taxon>
        <taxon>Cytheroidea</taxon>
        <taxon>Cytherideidae</taxon>
        <taxon>Cyprideis</taxon>
    </lineage>
</organism>
<proteinExistence type="inferred from homology"/>
<reference evidence="8" key="1">
    <citation type="submission" date="2020-11" db="EMBL/GenBank/DDBJ databases">
        <authorList>
            <person name="Tran Van P."/>
        </authorList>
    </citation>
    <scope>NUCLEOTIDE SEQUENCE</scope>
</reference>
<keyword evidence="5 7" id="KW-0472">Membrane</keyword>
<evidence type="ECO:0000256" key="6">
    <source>
        <dbReference type="SAM" id="MobiDB-lite"/>
    </source>
</evidence>
<accession>A0A7R8W8N9</accession>
<comment type="similarity">
    <text evidence="2">Belongs to the autoinducer-2 exporter (AI-2E) (TC 2.A.86) family.</text>
</comment>
<keyword evidence="3 7" id="KW-0812">Transmembrane</keyword>
<evidence type="ECO:0000256" key="7">
    <source>
        <dbReference type="SAM" id="Phobius"/>
    </source>
</evidence>
<evidence type="ECO:0000313" key="8">
    <source>
        <dbReference type="EMBL" id="CAD7226433.1"/>
    </source>
</evidence>
<evidence type="ECO:0000256" key="1">
    <source>
        <dbReference type="ARBA" id="ARBA00004141"/>
    </source>
</evidence>
<feature type="transmembrane region" description="Helical" evidence="7">
    <location>
        <begin position="476"/>
        <end position="497"/>
    </location>
</feature>
<feature type="compositionally biased region" description="Acidic residues" evidence="6">
    <location>
        <begin position="140"/>
        <end position="150"/>
    </location>
</feature>
<dbReference type="PANTHER" id="PTHR21716">
    <property type="entry name" value="TRANSMEMBRANE PROTEIN"/>
    <property type="match status" value="1"/>
</dbReference>
<evidence type="ECO:0000256" key="3">
    <source>
        <dbReference type="ARBA" id="ARBA00022692"/>
    </source>
</evidence>
<feature type="region of interest" description="Disordered" evidence="6">
    <location>
        <begin position="372"/>
        <end position="407"/>
    </location>
</feature>
<feature type="transmembrane region" description="Helical" evidence="7">
    <location>
        <begin position="518"/>
        <end position="540"/>
    </location>
</feature>
<dbReference type="GO" id="GO:0016020">
    <property type="term" value="C:membrane"/>
    <property type="evidence" value="ECO:0007669"/>
    <property type="project" value="UniProtKB-SubCell"/>
</dbReference>
<feature type="transmembrane region" description="Helical" evidence="7">
    <location>
        <begin position="546"/>
        <end position="572"/>
    </location>
</feature>
<feature type="transmembrane region" description="Helical" evidence="7">
    <location>
        <begin position="173"/>
        <end position="194"/>
    </location>
</feature>
<evidence type="ECO:0000256" key="5">
    <source>
        <dbReference type="ARBA" id="ARBA00023136"/>
    </source>
</evidence>
<evidence type="ECO:0000256" key="2">
    <source>
        <dbReference type="ARBA" id="ARBA00009773"/>
    </source>
</evidence>
<protein>
    <submittedName>
        <fullName evidence="8">Uncharacterized protein</fullName>
    </submittedName>
</protein>
<comment type="subcellular location">
    <subcellularLocation>
        <location evidence="1">Membrane</location>
        <topology evidence="1">Multi-pass membrane protein</topology>
    </subcellularLocation>
</comment>
<dbReference type="OrthoDB" id="5970161at2759"/>
<evidence type="ECO:0000256" key="4">
    <source>
        <dbReference type="ARBA" id="ARBA00022989"/>
    </source>
</evidence>
<keyword evidence="4 7" id="KW-1133">Transmembrane helix</keyword>
<feature type="transmembrane region" description="Helical" evidence="7">
    <location>
        <begin position="251"/>
        <end position="277"/>
    </location>
</feature>
<feature type="transmembrane region" description="Helical" evidence="7">
    <location>
        <begin position="614"/>
        <end position="647"/>
    </location>
</feature>
<dbReference type="InterPro" id="IPR002549">
    <property type="entry name" value="AI-2E-like"/>
</dbReference>
<dbReference type="PANTHER" id="PTHR21716:SF4">
    <property type="entry name" value="TRANSMEMBRANE PROTEIN 245"/>
    <property type="match status" value="1"/>
</dbReference>
<feature type="region of interest" description="Disordered" evidence="6">
    <location>
        <begin position="120"/>
        <end position="150"/>
    </location>
</feature>
<gene>
    <name evidence="8" type="ORF">CTOB1V02_LOCUS4351</name>
</gene>